<keyword evidence="3" id="KW-1185">Reference proteome</keyword>
<name>A0A7J0CEZ2_9ACTN</name>
<sequence length="1119" mass="119808">MSDVYGTAEESVERVDALLGQFRRTGERAPLDAAVDMCRTALGRAPAAETVRVSWLAALRTALAMRWWSFRQRPDLDESIDAGHLLAAGSAPYEQDLRVLGSMCADRFSLDRNPADRDTAMSALRRAAEMPPDGTEQRHAALHSLGMLMLERAEETGSEADMAEAVRLLRHALALLLDGEPHRTADIAAVRSNLAAALGHAFEVHGTPSAAYEAVELLRAVLTGTPAGSPRWIPVLLNLADALRRKVELTSAAADIEEMVAAARAAHAATPPGHPERTRGLSVLGVALRLAAEHTEEIAPLHESVELLRESVRATSRAERSRPHRLNSLANALHRLGERTGDVTLLDEAVHHLREAVAESSPDEPDHFVRVANLALVLRERYHQSGDLSALREAAGLARLALGFPRSPLDSDTKLANLGVILQTWYERTADGAAASEAVRAARQVLDRTPEDSAQLATRLNHLGNALDKRYQSEGEPADLEESIAVLARAVANTVYGEPDHASSLHNLGSAQLTQARATEDDALLNRAVATLGRAVYASPAGAAHTANHLQSYASALRMLHEVNGDPAVLRAAEDAYRQVAATEALPAAVRIDAACAWGAAAGDAGRWAEALAGFGLALALLPFSISRRLRRGDQEYRLTGVQGLAADAAACAVRLGRLDDAVLLLEQGRGVLLGQTIAARAELERLRAAHPEAARHFAQLRDRIDALDSGITEQETAGHDADARHALAARWERLVGEIRALPGFERFLDAPTYGEILACAERGPVVVAYSSVYGSDALVLRPEGVRLVPLPQVSPQAVAEQVARLDEALTAATSPTGERSAQKAVEAVLAWTWDRVAEPVLDRIGLLDAPADSDWPRLWWSPVGALAALPLHAAGHHGEPPGPRPRTVLDLVVSSYTPTVRALAYARHRAAGRRPDGCMLAVVVPDAPATRALGGVRREVRDLSALLPTEVVSGPRATFANVLRALPSHPYVHFACHGVSDPDDPSHARLLVHDHLEHPLTVHHISRLELPDAQLAVLSACETARGSGRLADESIHITSAFQIAGYAHAVGTLWPVHDAVAGRVARTLYRQLRGDRAAGSPGLDADQAALALHRAVRQCRTAFRGSPSLWAAHVHSGA</sequence>
<dbReference type="RefSeq" id="WP_173317174.1">
    <property type="nucleotide sequence ID" value="NZ_BAAAUE010000022.1"/>
</dbReference>
<dbReference type="PANTHER" id="PTHR19959:SF119">
    <property type="entry name" value="FUNGAL LIPASE-LIKE DOMAIN-CONTAINING PROTEIN"/>
    <property type="match status" value="1"/>
</dbReference>
<dbReference type="Gene3D" id="1.25.40.10">
    <property type="entry name" value="Tetratricopeptide repeat domain"/>
    <property type="match status" value="2"/>
</dbReference>
<dbReference type="AlphaFoldDB" id="A0A7J0CEZ2"/>
<dbReference type="Proteomes" id="UP000498980">
    <property type="component" value="Unassembled WGS sequence"/>
</dbReference>
<feature type="domain" description="CHAT" evidence="1">
    <location>
        <begin position="829"/>
        <end position="1118"/>
    </location>
</feature>
<dbReference type="InterPro" id="IPR011990">
    <property type="entry name" value="TPR-like_helical_dom_sf"/>
</dbReference>
<organism evidence="2 3">
    <name type="scientific">Streptomyces fulvorobeus</name>
    <dbReference type="NCBI Taxonomy" id="284028"/>
    <lineage>
        <taxon>Bacteria</taxon>
        <taxon>Bacillati</taxon>
        <taxon>Actinomycetota</taxon>
        <taxon>Actinomycetes</taxon>
        <taxon>Kitasatosporales</taxon>
        <taxon>Streptomycetaceae</taxon>
        <taxon>Streptomyces</taxon>
    </lineage>
</organism>
<dbReference type="EMBL" id="BLWC01000001">
    <property type="protein sequence ID" value="GFN01036.1"/>
    <property type="molecule type" value="Genomic_DNA"/>
</dbReference>
<accession>A0A7J0CEZ2</accession>
<reference evidence="2 3" key="1">
    <citation type="submission" date="2020-05" db="EMBL/GenBank/DDBJ databases">
        <title>Whole genome shotgun sequence of Streptomyces fulvorobeus NBRC 15897.</title>
        <authorList>
            <person name="Komaki H."/>
            <person name="Tamura T."/>
        </authorList>
    </citation>
    <scope>NUCLEOTIDE SEQUENCE [LARGE SCALE GENOMIC DNA]</scope>
    <source>
        <strain evidence="2 3">NBRC 15897</strain>
    </source>
</reference>
<evidence type="ECO:0000259" key="1">
    <source>
        <dbReference type="Pfam" id="PF12770"/>
    </source>
</evidence>
<protein>
    <submittedName>
        <fullName evidence="2">CHAT domain-containing protein</fullName>
    </submittedName>
</protein>
<dbReference type="SUPFAM" id="SSF48452">
    <property type="entry name" value="TPR-like"/>
    <property type="match status" value="1"/>
</dbReference>
<proteinExistence type="predicted"/>
<dbReference type="InterPro" id="IPR024983">
    <property type="entry name" value="CHAT_dom"/>
</dbReference>
<evidence type="ECO:0000313" key="3">
    <source>
        <dbReference type="Proteomes" id="UP000498980"/>
    </source>
</evidence>
<dbReference type="Pfam" id="PF12770">
    <property type="entry name" value="CHAT"/>
    <property type="match status" value="1"/>
</dbReference>
<comment type="caution">
    <text evidence="2">The sequence shown here is derived from an EMBL/GenBank/DDBJ whole genome shotgun (WGS) entry which is preliminary data.</text>
</comment>
<evidence type="ECO:0000313" key="2">
    <source>
        <dbReference type="EMBL" id="GFN01036.1"/>
    </source>
</evidence>
<dbReference type="PANTHER" id="PTHR19959">
    <property type="entry name" value="KINESIN LIGHT CHAIN"/>
    <property type="match status" value="1"/>
</dbReference>
<gene>
    <name evidence="2" type="ORF">Sfulv_58460</name>
</gene>